<dbReference type="PANTHER" id="PTHR42085:SF1">
    <property type="entry name" value="F-BOX DOMAIN-CONTAINING PROTEIN"/>
    <property type="match status" value="1"/>
</dbReference>
<keyword evidence="3" id="KW-1185">Reference proteome</keyword>
<comment type="caution">
    <text evidence="2">The sequence shown here is derived from an EMBL/GenBank/DDBJ whole genome shotgun (WGS) entry which is preliminary data.</text>
</comment>
<sequence>MAPTTRKKRASILPASSSAPASSPLVSRPKTSIKYKDDEPDVVSDHDSDHSEYGNANKKNKKRKSMASEVENPFKRRRGRGPTPPAPELADLSDDEGIRDGDESLDEEQHVTEQFDQFSTSSLLPKSLMLQLTADGKIFGVVDIASLLKSNSTLLPATEAYTPKSVEHGRIVEDVTMLDTDQALIKKEKKGFLDLPYELRLRVYRMAFRGASTVDFCTRRDFSRSAHFLRTSKQVHQEGTQILYGENSFHFARNHEKRGVYWQQKWKEVGYKDVRRFLETIGPVNIASLKHVSFMLEDGNKYNFPGLLEDGARRFVEDPVLQRIFHLIGDKAVLQKLAVCFGARRDLKHSDYHFLKAFTEMRCRQLIVYTGFRAIRNRMCTSLQPKMKAVMEVPVDADHELSPAEIKNNKVKLAYEYDMPISGYSHIRIV</sequence>
<feature type="compositionally biased region" description="Low complexity" evidence="1">
    <location>
        <begin position="11"/>
        <end position="29"/>
    </location>
</feature>
<feature type="compositionally biased region" description="Basic and acidic residues" evidence="1">
    <location>
        <begin position="43"/>
        <end position="52"/>
    </location>
</feature>
<proteinExistence type="predicted"/>
<dbReference type="PANTHER" id="PTHR42085">
    <property type="entry name" value="F-BOX DOMAIN-CONTAINING PROTEIN"/>
    <property type="match status" value="1"/>
</dbReference>
<gene>
    <name evidence="2" type="ORF">LTR69_001975</name>
</gene>
<feature type="region of interest" description="Disordered" evidence="1">
    <location>
        <begin position="1"/>
        <end position="108"/>
    </location>
</feature>
<dbReference type="EMBL" id="JAVRRF010000003">
    <property type="protein sequence ID" value="KAK5066628.1"/>
    <property type="molecule type" value="Genomic_DNA"/>
</dbReference>
<accession>A0ABR0JKY2</accession>
<evidence type="ECO:0000313" key="3">
    <source>
        <dbReference type="Proteomes" id="UP001345691"/>
    </source>
</evidence>
<organism evidence="2 3">
    <name type="scientific">Exophiala sideris</name>
    <dbReference type="NCBI Taxonomy" id="1016849"/>
    <lineage>
        <taxon>Eukaryota</taxon>
        <taxon>Fungi</taxon>
        <taxon>Dikarya</taxon>
        <taxon>Ascomycota</taxon>
        <taxon>Pezizomycotina</taxon>
        <taxon>Eurotiomycetes</taxon>
        <taxon>Chaetothyriomycetidae</taxon>
        <taxon>Chaetothyriales</taxon>
        <taxon>Herpotrichiellaceae</taxon>
        <taxon>Exophiala</taxon>
    </lineage>
</organism>
<dbReference type="Proteomes" id="UP001345691">
    <property type="component" value="Unassembled WGS sequence"/>
</dbReference>
<reference evidence="2 3" key="1">
    <citation type="submission" date="2023-08" db="EMBL/GenBank/DDBJ databases">
        <title>Black Yeasts Isolated from many extreme environments.</title>
        <authorList>
            <person name="Coleine C."/>
            <person name="Stajich J.E."/>
            <person name="Selbmann L."/>
        </authorList>
    </citation>
    <scope>NUCLEOTIDE SEQUENCE [LARGE SCALE GENOMIC DNA]</scope>
    <source>
        <strain evidence="2 3">CCFEE 6328</strain>
    </source>
</reference>
<protein>
    <submittedName>
        <fullName evidence="2">Uncharacterized protein</fullName>
    </submittedName>
</protein>
<name>A0ABR0JKY2_9EURO</name>
<dbReference type="InterPro" id="IPR038883">
    <property type="entry name" value="AN11006-like"/>
</dbReference>
<feature type="compositionally biased region" description="Basic and acidic residues" evidence="1">
    <location>
        <begin position="96"/>
        <end position="108"/>
    </location>
</feature>
<evidence type="ECO:0000313" key="2">
    <source>
        <dbReference type="EMBL" id="KAK5066628.1"/>
    </source>
</evidence>
<feature type="compositionally biased region" description="Basic residues" evidence="1">
    <location>
        <begin position="1"/>
        <end position="10"/>
    </location>
</feature>
<evidence type="ECO:0000256" key="1">
    <source>
        <dbReference type="SAM" id="MobiDB-lite"/>
    </source>
</evidence>